<dbReference type="OrthoDB" id="159886at2"/>
<keyword evidence="2" id="KW-1185">Reference proteome</keyword>
<protein>
    <submittedName>
        <fullName evidence="1">Uncharacterized protein</fullName>
    </submittedName>
</protein>
<sequence>MGLWETMRARTKPRRNDLDALFLVPSAAITLQTALGFEPTGTGSVCYRSAAGAAFAQTQQDVVALIGEDAEAPAVTVTRDDFGFTWLVVDGEPADMSGLCTDLHAVNTTLELNGFEGGLLCSMVPFANAAGQKFGLTYLYKQGTFYPFAPTGEQSRDTLLELSVRDLLGQELPMEPDLQRWLAVWKAPGL</sequence>
<name>A0A4Q2S1H5_9ACTN</name>
<proteinExistence type="predicted"/>
<evidence type="ECO:0000313" key="1">
    <source>
        <dbReference type="EMBL" id="RYB95480.1"/>
    </source>
</evidence>
<comment type="caution">
    <text evidence="1">The sequence shown here is derived from an EMBL/GenBank/DDBJ whole genome shotgun (WGS) entry which is preliminary data.</text>
</comment>
<dbReference type="AlphaFoldDB" id="A0A4Q2S1H5"/>
<organism evidence="1 2">
    <name type="scientific">Nocardioides oleivorans</name>
    <dbReference type="NCBI Taxonomy" id="273676"/>
    <lineage>
        <taxon>Bacteria</taxon>
        <taxon>Bacillati</taxon>
        <taxon>Actinomycetota</taxon>
        <taxon>Actinomycetes</taxon>
        <taxon>Propionibacteriales</taxon>
        <taxon>Nocardioidaceae</taxon>
        <taxon>Nocardioides</taxon>
    </lineage>
</organism>
<evidence type="ECO:0000313" key="2">
    <source>
        <dbReference type="Proteomes" id="UP000294071"/>
    </source>
</evidence>
<dbReference type="EMBL" id="SDWT01000001">
    <property type="protein sequence ID" value="RYB95480.1"/>
    <property type="molecule type" value="Genomic_DNA"/>
</dbReference>
<reference evidence="1 2" key="1">
    <citation type="submission" date="2019-01" db="EMBL/GenBank/DDBJ databases">
        <title>Novel species of Nocardioides.</title>
        <authorList>
            <person name="Liu Q."/>
            <person name="Xin Y.-H."/>
        </authorList>
    </citation>
    <scope>NUCLEOTIDE SEQUENCE [LARGE SCALE GENOMIC DNA]</scope>
    <source>
        <strain evidence="1 2">CGMCC 4.6882</strain>
    </source>
</reference>
<dbReference type="Pfam" id="PF22742">
    <property type="entry name" value="PspAB"/>
    <property type="match status" value="1"/>
</dbReference>
<dbReference type="Proteomes" id="UP000294071">
    <property type="component" value="Unassembled WGS sequence"/>
</dbReference>
<dbReference type="InterPro" id="IPR054383">
    <property type="entry name" value="PspAB-like"/>
</dbReference>
<gene>
    <name evidence="1" type="ORF">EUA93_14685</name>
</gene>
<accession>A0A4Q2S1H5</accession>
<dbReference type="RefSeq" id="WP_129400812.1">
    <property type="nucleotide sequence ID" value="NZ_SDWT01000001.1"/>
</dbReference>